<evidence type="ECO:0000256" key="1">
    <source>
        <dbReference type="ARBA" id="ARBA00005772"/>
    </source>
</evidence>
<feature type="domain" description="Csm4 C-terminal" evidence="5">
    <location>
        <begin position="231"/>
        <end position="319"/>
    </location>
</feature>
<dbReference type="GO" id="GO:0051607">
    <property type="term" value="P:defense response to virus"/>
    <property type="evidence" value="ECO:0007669"/>
    <property type="project" value="UniProtKB-KW"/>
</dbReference>
<evidence type="ECO:0000256" key="2">
    <source>
        <dbReference type="ARBA" id="ARBA00016109"/>
    </source>
</evidence>
<dbReference type="InterPro" id="IPR005510">
    <property type="entry name" value="Csm4"/>
</dbReference>
<comment type="caution">
    <text evidence="6">The sequence shown here is derived from an EMBL/GenBank/DDBJ whole genome shotgun (WGS) entry which is preliminary data.</text>
</comment>
<proteinExistence type="inferred from homology"/>
<keyword evidence="7" id="KW-1185">Reference proteome</keyword>
<dbReference type="NCBIfam" id="TIGR01903">
    <property type="entry name" value="cas5_csm4"/>
    <property type="match status" value="1"/>
</dbReference>
<organism evidence="6 7">
    <name type="scientific">Coprococcus catus</name>
    <dbReference type="NCBI Taxonomy" id="116085"/>
    <lineage>
        <taxon>Bacteria</taxon>
        <taxon>Bacillati</taxon>
        <taxon>Bacillota</taxon>
        <taxon>Clostridia</taxon>
        <taxon>Lachnospirales</taxon>
        <taxon>Lachnospiraceae</taxon>
        <taxon>Coprococcus</taxon>
    </lineage>
</organism>
<gene>
    <name evidence="6" type="primary">csm4</name>
    <name evidence="6" type="ORF">DW747_12655</name>
</gene>
<name>A0A3E2XL49_9FIRM</name>
<dbReference type="AlphaFoldDB" id="A0A3E2XL49"/>
<dbReference type="OrthoDB" id="9792564at2"/>
<keyword evidence="4" id="KW-0051">Antiviral defense</keyword>
<evidence type="ECO:0000259" key="5">
    <source>
        <dbReference type="Pfam" id="PF17953"/>
    </source>
</evidence>
<comment type="similarity">
    <text evidence="1">Belongs to the CRISPR-associated Csm4 family.</text>
</comment>
<evidence type="ECO:0000256" key="4">
    <source>
        <dbReference type="ARBA" id="ARBA00023118"/>
    </source>
</evidence>
<dbReference type="GO" id="GO:0003723">
    <property type="term" value="F:RNA binding"/>
    <property type="evidence" value="ECO:0007669"/>
    <property type="project" value="UniProtKB-KW"/>
</dbReference>
<evidence type="ECO:0000313" key="7">
    <source>
        <dbReference type="Proteomes" id="UP000261231"/>
    </source>
</evidence>
<reference evidence="6 7" key="1">
    <citation type="submission" date="2018-08" db="EMBL/GenBank/DDBJ databases">
        <title>A genome reference for cultivated species of the human gut microbiota.</title>
        <authorList>
            <person name="Zou Y."/>
            <person name="Xue W."/>
            <person name="Luo G."/>
        </authorList>
    </citation>
    <scope>NUCLEOTIDE SEQUENCE [LARGE SCALE GENOMIC DNA]</scope>
    <source>
        <strain evidence="6 7">AM28-39</strain>
    </source>
</reference>
<keyword evidence="3" id="KW-0694">RNA-binding</keyword>
<protein>
    <recommendedName>
        <fullName evidence="2">CRISPR system Cms protein Csm4</fullName>
    </recommendedName>
</protein>
<accession>A0A3E2XL49</accession>
<sequence>MKYSIYQLDFYNGVRFGKGRLETTEMTFHADTLFAALFQEAIKLGKEKIFLDAVRNGALRWSDAFPYKGRQLFLPKPMFQPSVKETQEQGNSIRKKQFKNMKYVPIEYIKAYMKGEYPEKHLEDCKKIGKEGVKTAVAVRGHEESEPYRVSAYYFNAGNGLYLILGSSGEAAEILFDDLMESLSYSGLGGKKSAGLGRFEYVKKTVPDMLGKALRSGSEGASGHFGQSASGEYAVLMSTALPEEEKLKDVLTDASYSLLKRSGFVDSTTFDDQQMRKKDLYVLAAGSCMKNVFDGCMVEEKNGGRHPVYRYAYGLFLEVDV</sequence>
<dbReference type="InterPro" id="IPR040932">
    <property type="entry name" value="Csm4_C"/>
</dbReference>
<dbReference type="RefSeq" id="WP_117541046.1">
    <property type="nucleotide sequence ID" value="NZ_QVFD01000014.1"/>
</dbReference>
<dbReference type="Proteomes" id="UP000261231">
    <property type="component" value="Unassembled WGS sequence"/>
</dbReference>
<dbReference type="EMBL" id="QVFD01000014">
    <property type="protein sequence ID" value="RGC44626.1"/>
    <property type="molecule type" value="Genomic_DNA"/>
</dbReference>
<evidence type="ECO:0000313" key="6">
    <source>
        <dbReference type="EMBL" id="RGC44626.1"/>
    </source>
</evidence>
<dbReference type="Pfam" id="PF17953">
    <property type="entry name" value="Csm4_C"/>
    <property type="match status" value="1"/>
</dbReference>
<evidence type="ECO:0000256" key="3">
    <source>
        <dbReference type="ARBA" id="ARBA00022884"/>
    </source>
</evidence>